<proteinExistence type="predicted"/>
<dbReference type="AlphaFoldDB" id="A0A3G6JAP3"/>
<evidence type="ECO:0000313" key="2">
    <source>
        <dbReference type="Proteomes" id="UP000269019"/>
    </source>
</evidence>
<reference evidence="1 2" key="1">
    <citation type="submission" date="2018-11" db="EMBL/GenBank/DDBJ databases">
        <authorList>
            <person name="Kleinhagauer T."/>
            <person name="Glaeser S.P."/>
            <person name="Spergser J."/>
            <person name="Ruckert C."/>
            <person name="Kaempfer P."/>
            <person name="Busse H.-J."/>
        </authorList>
    </citation>
    <scope>NUCLEOTIDE SEQUENCE [LARGE SCALE GENOMIC DNA]</scope>
    <source>
        <strain evidence="1 2">200CH</strain>
    </source>
</reference>
<keyword evidence="2" id="KW-1185">Reference proteome</keyword>
<accession>A0A3G6JAP3</accession>
<protein>
    <submittedName>
        <fullName evidence="1">Uncharacterized protein</fullName>
    </submittedName>
</protein>
<sequence>MATLSALRVPAITSCFHQVVGLMVRSFLRLPAGWGGAGGGGREQKKMCT</sequence>
<dbReference type="EMBL" id="CP033896">
    <property type="protein sequence ID" value="AZA13034.1"/>
    <property type="molecule type" value="Genomic_DNA"/>
</dbReference>
<organism evidence="1 2">
    <name type="scientific">Corynebacterium choanae</name>
    <dbReference type="NCBI Taxonomy" id="1862358"/>
    <lineage>
        <taxon>Bacteria</taxon>
        <taxon>Bacillati</taxon>
        <taxon>Actinomycetota</taxon>
        <taxon>Actinomycetes</taxon>
        <taxon>Mycobacteriales</taxon>
        <taxon>Corynebacteriaceae</taxon>
        <taxon>Corynebacterium</taxon>
    </lineage>
</organism>
<dbReference type="Proteomes" id="UP000269019">
    <property type="component" value="Chromosome"/>
</dbReference>
<evidence type="ECO:0000313" key="1">
    <source>
        <dbReference type="EMBL" id="AZA13034.1"/>
    </source>
</evidence>
<gene>
    <name evidence="1" type="ORF">CCHOA_03105</name>
</gene>
<dbReference type="KEGG" id="ccho:CCHOA_03105"/>
<name>A0A3G6JAP3_9CORY</name>